<feature type="compositionally biased region" description="Basic and acidic residues" evidence="1">
    <location>
        <begin position="39"/>
        <end position="51"/>
    </location>
</feature>
<sequence>MSFSALLSSFDCNKSSDPSSKYIHRQEPLTKRQKLNDSGGREDAKNDRQEFECDPIANGPESVGSMKGPSDTLPKSAEMMLTSYKSHYCIEKVSNFLITPKTVVHPILGRITTSDTSLVPNDHLNSSNRGVIVSDVISKYTDVICADESLLSREEIRRIVCAHALQHISLTRQFVLKNTEKLAKKSSRLNQSEGKRDQGFTRPKVLFLLPTRNSCYELVNIIFSLADRETQENKVRFMEEFGPGAKRKMFPDSKPEDFKAFFRGNSDDMFRIGIKLTRKTIKLFSKFYHSDIIIASPLGLKAIIGATGKEIGDIDFLSSVELLYVDSAEALIMQNWDHSPNLVSRWKCKPLPTDYHIKLLYNTRN</sequence>
<accession>S8BUQ8</accession>
<dbReference type="OrthoDB" id="10264378at2759"/>
<dbReference type="InterPro" id="IPR053940">
    <property type="entry name" value="UTP25_NTPase-like"/>
</dbReference>
<name>S8BUQ8_DACHA</name>
<comment type="caution">
    <text evidence="3">The sequence shown here is derived from an EMBL/GenBank/DDBJ whole genome shotgun (WGS) entry which is preliminary data.</text>
</comment>
<reference evidence="3 4" key="1">
    <citation type="journal article" date="2013" name="PLoS Genet.">
        <title>Genomic mechanisms accounting for the adaptation to parasitism in nematode-trapping fungi.</title>
        <authorList>
            <person name="Meerupati T."/>
            <person name="Andersson K.M."/>
            <person name="Friman E."/>
            <person name="Kumar D."/>
            <person name="Tunlid A."/>
            <person name="Ahren D."/>
        </authorList>
    </citation>
    <scope>NUCLEOTIDE SEQUENCE [LARGE SCALE GENOMIC DNA]</scope>
    <source>
        <strain evidence="3 4">CBS 200.50</strain>
    </source>
</reference>
<dbReference type="EMBL" id="AQGS01000084">
    <property type="protein sequence ID" value="EPS43213.1"/>
    <property type="molecule type" value="Genomic_DNA"/>
</dbReference>
<gene>
    <name evidence="3" type="ORF">H072_2790</name>
</gene>
<dbReference type="STRING" id="1284197.S8BUQ8"/>
<evidence type="ECO:0000313" key="4">
    <source>
        <dbReference type="Proteomes" id="UP000015100"/>
    </source>
</evidence>
<dbReference type="PANTHER" id="PTHR12933:SF0">
    <property type="entry name" value="U3 SMALL NUCLEOLAR RNA-ASSOCIATED PROTEIN 25 HOMOLOG"/>
    <property type="match status" value="1"/>
</dbReference>
<dbReference type="GO" id="GO:0034511">
    <property type="term" value="F:U3 snoRNA binding"/>
    <property type="evidence" value="ECO:0007669"/>
    <property type="project" value="InterPro"/>
</dbReference>
<feature type="region of interest" description="Disordered" evidence="1">
    <location>
        <begin position="1"/>
        <end position="71"/>
    </location>
</feature>
<proteinExistence type="predicted"/>
<dbReference type="PANTHER" id="PTHR12933">
    <property type="entry name" value="ORF PROTEIN-RELATED"/>
    <property type="match status" value="1"/>
</dbReference>
<dbReference type="Proteomes" id="UP000015100">
    <property type="component" value="Unassembled WGS sequence"/>
</dbReference>
<dbReference type="AlphaFoldDB" id="S8BUQ8"/>
<dbReference type="GO" id="GO:0032040">
    <property type="term" value="C:small-subunit processome"/>
    <property type="evidence" value="ECO:0007669"/>
    <property type="project" value="TreeGrafter"/>
</dbReference>
<dbReference type="eggNOG" id="KOG2340">
    <property type="taxonomic scope" value="Eukaryota"/>
</dbReference>
<dbReference type="InterPro" id="IPR010678">
    <property type="entry name" value="UTP25"/>
</dbReference>
<reference evidence="4" key="2">
    <citation type="submission" date="2013-04" db="EMBL/GenBank/DDBJ databases">
        <title>Genomic mechanisms accounting for the adaptation to parasitism in nematode-trapping fungi.</title>
        <authorList>
            <person name="Ahren D.G."/>
        </authorList>
    </citation>
    <scope>NUCLEOTIDE SEQUENCE [LARGE SCALE GENOMIC DNA]</scope>
    <source>
        <strain evidence="4">CBS 200.50</strain>
    </source>
</reference>
<feature type="domain" description="UTP25 NTP hydrolase-like" evidence="2">
    <location>
        <begin position="140"/>
        <end position="349"/>
    </location>
</feature>
<evidence type="ECO:0000256" key="1">
    <source>
        <dbReference type="SAM" id="MobiDB-lite"/>
    </source>
</evidence>
<evidence type="ECO:0000259" key="2">
    <source>
        <dbReference type="Pfam" id="PF22916"/>
    </source>
</evidence>
<dbReference type="GO" id="GO:0019843">
    <property type="term" value="F:rRNA binding"/>
    <property type="evidence" value="ECO:0007669"/>
    <property type="project" value="TreeGrafter"/>
</dbReference>
<keyword evidence="4" id="KW-1185">Reference proteome</keyword>
<protein>
    <recommendedName>
        <fullName evidence="2">UTP25 NTP hydrolase-like domain-containing protein</fullName>
    </recommendedName>
</protein>
<dbReference type="Pfam" id="PF22916">
    <property type="entry name" value="UTP25_NTPase-like"/>
    <property type="match status" value="1"/>
</dbReference>
<dbReference type="HOGENOM" id="CLU_758679_0_0_1"/>
<evidence type="ECO:0000313" key="3">
    <source>
        <dbReference type="EMBL" id="EPS43213.1"/>
    </source>
</evidence>
<feature type="compositionally biased region" description="Polar residues" evidence="1">
    <location>
        <begin position="1"/>
        <end position="19"/>
    </location>
</feature>
<dbReference type="GO" id="GO:0000462">
    <property type="term" value="P:maturation of SSU-rRNA from tricistronic rRNA transcript (SSU-rRNA, 5.8S rRNA, LSU-rRNA)"/>
    <property type="evidence" value="ECO:0007669"/>
    <property type="project" value="TreeGrafter"/>
</dbReference>
<organism evidence="3 4">
    <name type="scientific">Dactylellina haptotyla (strain CBS 200.50)</name>
    <name type="common">Nematode-trapping fungus</name>
    <name type="synonym">Monacrosporium haptotylum</name>
    <dbReference type="NCBI Taxonomy" id="1284197"/>
    <lineage>
        <taxon>Eukaryota</taxon>
        <taxon>Fungi</taxon>
        <taxon>Dikarya</taxon>
        <taxon>Ascomycota</taxon>
        <taxon>Pezizomycotina</taxon>
        <taxon>Orbiliomycetes</taxon>
        <taxon>Orbiliales</taxon>
        <taxon>Orbiliaceae</taxon>
        <taxon>Dactylellina</taxon>
    </lineage>
</organism>